<evidence type="ECO:0000313" key="1">
    <source>
        <dbReference type="EMBL" id="CAH6718404.1"/>
    </source>
</evidence>
<dbReference type="Proteomes" id="UP001152531">
    <property type="component" value="Unassembled WGS sequence"/>
</dbReference>
<comment type="caution">
    <text evidence="1">The sequence shown here is derived from an EMBL/GenBank/DDBJ whole genome shotgun (WGS) entry which is preliminary data.</text>
</comment>
<protein>
    <submittedName>
        <fullName evidence="1">Uncharacterized protein</fullName>
    </submittedName>
</protein>
<evidence type="ECO:0000313" key="2">
    <source>
        <dbReference type="Proteomes" id="UP001152531"/>
    </source>
</evidence>
<gene>
    <name evidence="1" type="ORF">CLIB1444_01S05974</name>
</gene>
<name>A0ACA9Y0L1_9ASCO</name>
<reference evidence="1" key="1">
    <citation type="submission" date="2022-06" db="EMBL/GenBank/DDBJ databases">
        <authorList>
            <person name="Legras J.-L."/>
            <person name="Devillers H."/>
            <person name="Grondin C."/>
        </authorList>
    </citation>
    <scope>NUCLEOTIDE SEQUENCE</scope>
    <source>
        <strain evidence="1">CLIB 1444</strain>
    </source>
</reference>
<keyword evidence="2" id="KW-1185">Reference proteome</keyword>
<accession>A0ACA9Y0L1</accession>
<dbReference type="EMBL" id="CALSDN010000001">
    <property type="protein sequence ID" value="CAH6718404.1"/>
    <property type="molecule type" value="Genomic_DNA"/>
</dbReference>
<proteinExistence type="predicted"/>
<organism evidence="1 2">
    <name type="scientific">[Candida] jaroonii</name>
    <dbReference type="NCBI Taxonomy" id="467808"/>
    <lineage>
        <taxon>Eukaryota</taxon>
        <taxon>Fungi</taxon>
        <taxon>Dikarya</taxon>
        <taxon>Ascomycota</taxon>
        <taxon>Saccharomycotina</taxon>
        <taxon>Pichiomycetes</taxon>
        <taxon>Debaryomycetaceae</taxon>
        <taxon>Yamadazyma</taxon>
    </lineage>
</organism>
<sequence length="360" mass="42261">MLKAIFLFITLSNCLNIILSTSDSWVTKNVRSLYQDLINDNHHVLLVGPLYQTSPIFNLDIGQSPHMRGVKDDDFVVTDSKDINDGGDFDHLIPSNQMFYKNMKKLNFKRVKNIPSKVDMKRDLLPQIDNDYFGNDPLDKNCWFVNSANPINVLSIFMDNLMPKYYPDFQPDMILFGPLESHDNDQEILNEVSKFANFKNIPSITISTSDNKHVYYNEVNGQLKQITKFINAKVSEMMNQISTNKLPDYHSVSIKFPKYLNSYCLKEKNDFKFLNYNQLFNLDYNHFELNDSELRHKNVTTFNLLEKDPQNDIRLEREDNTRRNQNVYKIDDTTILDSCDIPVRINYLYQLDSKFNYNFV</sequence>